<dbReference type="SUPFAM" id="SSF55920">
    <property type="entry name" value="Creatinase/aminopeptidase"/>
    <property type="match status" value="1"/>
</dbReference>
<dbReference type="PANTHER" id="PTHR46112:SF3">
    <property type="entry name" value="AMINOPEPTIDASE YPDF"/>
    <property type="match status" value="1"/>
</dbReference>
<dbReference type="GO" id="GO:0008237">
    <property type="term" value="F:metallopeptidase activity"/>
    <property type="evidence" value="ECO:0007669"/>
    <property type="project" value="UniProtKB-KW"/>
</dbReference>
<keyword evidence="3" id="KW-0378">Hydrolase</keyword>
<evidence type="ECO:0000256" key="3">
    <source>
        <dbReference type="ARBA" id="ARBA00022801"/>
    </source>
</evidence>
<dbReference type="Pfam" id="PF00557">
    <property type="entry name" value="Peptidase_M24"/>
    <property type="match status" value="1"/>
</dbReference>
<gene>
    <name evidence="8" type="ORF">CLV27_1420</name>
</gene>
<dbReference type="InterPro" id="IPR036005">
    <property type="entry name" value="Creatinase/aminopeptidase-like"/>
</dbReference>
<proteinExistence type="inferred from homology"/>
<dbReference type="GO" id="GO:0004177">
    <property type="term" value="F:aminopeptidase activity"/>
    <property type="evidence" value="ECO:0007669"/>
    <property type="project" value="UniProtKB-KW"/>
</dbReference>
<evidence type="ECO:0000259" key="6">
    <source>
        <dbReference type="Pfam" id="PF00557"/>
    </source>
</evidence>
<feature type="domain" description="Peptidase M24" evidence="6">
    <location>
        <begin position="130"/>
        <end position="330"/>
    </location>
</feature>
<reference evidence="8 9" key="1">
    <citation type="submission" date="2019-03" db="EMBL/GenBank/DDBJ databases">
        <title>Genomic Encyclopedia of Archaeal and Bacterial Type Strains, Phase II (KMG-II): from individual species to whole genera.</title>
        <authorList>
            <person name="Goeker M."/>
        </authorList>
    </citation>
    <scope>NUCLEOTIDE SEQUENCE [LARGE SCALE GENOMIC DNA]</scope>
    <source>
        <strain evidence="8 9">DSM 24425</strain>
    </source>
</reference>
<dbReference type="InterPro" id="IPR000994">
    <property type="entry name" value="Pept_M24"/>
</dbReference>
<keyword evidence="4" id="KW-0482">Metalloprotease</keyword>
<evidence type="ECO:0000313" key="9">
    <source>
        <dbReference type="Proteomes" id="UP000295777"/>
    </source>
</evidence>
<dbReference type="Gene3D" id="3.40.350.10">
    <property type="entry name" value="Creatinase/prolidase N-terminal domain"/>
    <property type="match status" value="1"/>
</dbReference>
<evidence type="ECO:0000256" key="1">
    <source>
        <dbReference type="ARBA" id="ARBA00022670"/>
    </source>
</evidence>
<keyword evidence="9" id="KW-1185">Reference proteome</keyword>
<sequence>MLERVSLKVASLGGDCYVTFDSAENFYLTGFRSSFGISLVSVRGDSFFITDGRYLERAKKEVRGFKVVKWESWSKLKEFFRENGFKRLVVDPNRLKLSTYRELSSGFEIVEEKGFLNEFRAVKTEREISLITRAVQIAELSLKSVLHLLKPGITELEFRRELLNAFFKFGGEGEAFTTIVASGEGSSIPHWETSRREIKDGDVVVVDFGTVYGGYVSDITRTFLIGNVPSEMKRIYEVVREAQAVGIKALKAGKSCREVDEAVRSYIESKGYGEFFVHSTGHGIGVEVHEAPTLSRKSDEILKKNMVVTVEPGIYIPELGGVRIEDDCLVLEEGAFVISQLDK</sequence>
<accession>A0A4V2PD09</accession>
<evidence type="ECO:0000259" key="7">
    <source>
        <dbReference type="Pfam" id="PF01321"/>
    </source>
</evidence>
<dbReference type="PANTHER" id="PTHR46112">
    <property type="entry name" value="AMINOPEPTIDASE"/>
    <property type="match status" value="1"/>
</dbReference>
<name>A0A4V2PD09_9BACT</name>
<dbReference type="PROSITE" id="PS00491">
    <property type="entry name" value="PROLINE_PEPTIDASE"/>
    <property type="match status" value="1"/>
</dbReference>
<dbReference type="InterPro" id="IPR000587">
    <property type="entry name" value="Creatinase_N"/>
</dbReference>
<dbReference type="EMBL" id="SMFV01000005">
    <property type="protein sequence ID" value="TCK03346.1"/>
    <property type="molecule type" value="Genomic_DNA"/>
</dbReference>
<organism evidence="8 9">
    <name type="scientific">Phorcysia thermohydrogeniphila</name>
    <dbReference type="NCBI Taxonomy" id="936138"/>
    <lineage>
        <taxon>Bacteria</taxon>
        <taxon>Pseudomonadati</taxon>
        <taxon>Aquificota</taxon>
        <taxon>Aquificia</taxon>
        <taxon>Desulfurobacteriales</taxon>
        <taxon>Desulfurobacteriaceae</taxon>
        <taxon>Phorcysia</taxon>
    </lineage>
</organism>
<dbReference type="SUPFAM" id="SSF53092">
    <property type="entry name" value="Creatinase/prolidase N-terminal domain"/>
    <property type="match status" value="1"/>
</dbReference>
<dbReference type="OrthoDB" id="9806388at2"/>
<dbReference type="InterPro" id="IPR029149">
    <property type="entry name" value="Creatin/AminoP/Spt16_N"/>
</dbReference>
<evidence type="ECO:0000256" key="4">
    <source>
        <dbReference type="ARBA" id="ARBA00023049"/>
    </source>
</evidence>
<dbReference type="InterPro" id="IPR001131">
    <property type="entry name" value="Peptidase_M24B_aminopep-P_CS"/>
</dbReference>
<dbReference type="Gene3D" id="3.90.230.10">
    <property type="entry name" value="Creatinase/methionine aminopeptidase superfamily"/>
    <property type="match status" value="1"/>
</dbReference>
<comment type="similarity">
    <text evidence="5">Belongs to the peptidase M24B family.</text>
</comment>
<dbReference type="CDD" id="cd01092">
    <property type="entry name" value="APP-like"/>
    <property type="match status" value="1"/>
</dbReference>
<keyword evidence="2 5" id="KW-0479">Metal-binding</keyword>
<dbReference type="GO" id="GO:0006508">
    <property type="term" value="P:proteolysis"/>
    <property type="evidence" value="ECO:0007669"/>
    <property type="project" value="UniProtKB-KW"/>
</dbReference>
<evidence type="ECO:0000256" key="2">
    <source>
        <dbReference type="ARBA" id="ARBA00022723"/>
    </source>
</evidence>
<dbReference type="InterPro" id="IPR050659">
    <property type="entry name" value="Peptidase_M24B"/>
</dbReference>
<feature type="domain" description="Creatinase N-terminal" evidence="7">
    <location>
        <begin position="3"/>
        <end position="122"/>
    </location>
</feature>
<dbReference type="AlphaFoldDB" id="A0A4V2PD09"/>
<dbReference type="Proteomes" id="UP000295777">
    <property type="component" value="Unassembled WGS sequence"/>
</dbReference>
<dbReference type="GO" id="GO:0046872">
    <property type="term" value="F:metal ion binding"/>
    <property type="evidence" value="ECO:0007669"/>
    <property type="project" value="UniProtKB-KW"/>
</dbReference>
<dbReference type="Pfam" id="PF01321">
    <property type="entry name" value="Creatinase_N"/>
    <property type="match status" value="1"/>
</dbReference>
<dbReference type="RefSeq" id="WP_132527228.1">
    <property type="nucleotide sequence ID" value="NZ_SMFV01000005.1"/>
</dbReference>
<evidence type="ECO:0000313" key="8">
    <source>
        <dbReference type="EMBL" id="TCK03346.1"/>
    </source>
</evidence>
<keyword evidence="8" id="KW-0031">Aminopeptidase</keyword>
<keyword evidence="1" id="KW-0645">Protease</keyword>
<evidence type="ECO:0000256" key="5">
    <source>
        <dbReference type="RuleBase" id="RU000590"/>
    </source>
</evidence>
<protein>
    <submittedName>
        <fullName evidence="8">Xaa-Pro aminopeptidase</fullName>
    </submittedName>
</protein>
<comment type="caution">
    <text evidence="8">The sequence shown here is derived from an EMBL/GenBank/DDBJ whole genome shotgun (WGS) entry which is preliminary data.</text>
</comment>